<evidence type="ECO:0000256" key="2">
    <source>
        <dbReference type="ARBA" id="ARBA00012581"/>
    </source>
</evidence>
<protein>
    <recommendedName>
        <fullName evidence="3">1-phosphatidylinositol phosphodiesterase</fullName>
        <ecNumber evidence="2">4.6.1.13</ecNumber>
    </recommendedName>
    <alternativeName>
        <fullName evidence="4">Phosphatidylinositol diacylglycerol-lyase</fullName>
    </alternativeName>
    <alternativeName>
        <fullName evidence="5">Phosphatidylinositol-specific phospholipase C</fullName>
    </alternativeName>
</protein>
<proteinExistence type="predicted"/>
<dbReference type="InterPro" id="IPR017946">
    <property type="entry name" value="PLC-like_Pdiesterase_TIM-brl"/>
</dbReference>
<dbReference type="Proteomes" id="UP000198984">
    <property type="component" value="Unassembled WGS sequence"/>
</dbReference>
<evidence type="ECO:0000256" key="5">
    <source>
        <dbReference type="ARBA" id="ARBA00030782"/>
    </source>
</evidence>
<evidence type="ECO:0000256" key="1">
    <source>
        <dbReference type="ARBA" id="ARBA00001316"/>
    </source>
</evidence>
<evidence type="ECO:0000256" key="4">
    <source>
        <dbReference type="ARBA" id="ARBA00030474"/>
    </source>
</evidence>
<evidence type="ECO:0000259" key="6">
    <source>
        <dbReference type="SMART" id="SM00148"/>
    </source>
</evidence>
<dbReference type="Gene3D" id="3.20.20.190">
    <property type="entry name" value="Phosphatidylinositol (PI) phosphodiesterase"/>
    <property type="match status" value="1"/>
</dbReference>
<dbReference type="STRING" id="573321.SAMN04488505_107111"/>
<dbReference type="CDD" id="cd08586">
    <property type="entry name" value="PI-PLCc_BcPLC_like"/>
    <property type="match status" value="1"/>
</dbReference>
<evidence type="ECO:0000313" key="7">
    <source>
        <dbReference type="EMBL" id="SEM94264.1"/>
    </source>
</evidence>
<dbReference type="Pfam" id="PF00388">
    <property type="entry name" value="PI-PLC-X"/>
    <property type="match status" value="1"/>
</dbReference>
<evidence type="ECO:0000256" key="3">
    <source>
        <dbReference type="ARBA" id="ARBA00019758"/>
    </source>
</evidence>
<dbReference type="PROSITE" id="PS50007">
    <property type="entry name" value="PIPLC_X_DOMAIN"/>
    <property type="match status" value="1"/>
</dbReference>
<feature type="domain" description="Phosphatidylinositol-specific phospholipase C X" evidence="6">
    <location>
        <begin position="70"/>
        <end position="206"/>
    </location>
</feature>
<dbReference type="InterPro" id="IPR051057">
    <property type="entry name" value="PI-PLC_domain"/>
</dbReference>
<name>A0A1H8CIL7_9BACT</name>
<dbReference type="GO" id="GO:0008081">
    <property type="term" value="F:phosphoric diester hydrolase activity"/>
    <property type="evidence" value="ECO:0007669"/>
    <property type="project" value="InterPro"/>
</dbReference>
<dbReference type="SMART" id="SM00148">
    <property type="entry name" value="PLCXc"/>
    <property type="match status" value="1"/>
</dbReference>
<dbReference type="EMBL" id="FOBB01000007">
    <property type="protein sequence ID" value="SEM94264.1"/>
    <property type="molecule type" value="Genomic_DNA"/>
</dbReference>
<comment type="catalytic activity">
    <reaction evidence="1">
        <text>a 1,2-diacyl-sn-glycero-3-phospho-(1D-myo-inositol) = 1D-myo-inositol 1,2-cyclic phosphate + a 1,2-diacyl-sn-glycerol</text>
        <dbReference type="Rhea" id="RHEA:17093"/>
        <dbReference type="ChEBI" id="CHEBI:17815"/>
        <dbReference type="ChEBI" id="CHEBI:57880"/>
        <dbReference type="ChEBI" id="CHEBI:58484"/>
        <dbReference type="EC" id="4.6.1.13"/>
    </reaction>
</comment>
<dbReference type="InterPro" id="IPR000909">
    <property type="entry name" value="PLipase_C_PInositol-sp_X_dom"/>
</dbReference>
<sequence>MNKQPFIAAAACMVAVICLIGCTRELPVYEARPEAASYFKHASFKTSTPAYPASIPLSGWMEMVPGNVNLTHLSLPGSHNACARYERFGKTAKCQTLTISEQLEAGIRFLDVRCRHIDNKFSIHHGIVYQRLDFDAVMHACTEFLDRHPGECIIMSIKEEYRSVNNTRSFEETFDTYAKRYADKWYLSPTIPTLQEARGKIVLLRRFTAKNEDKGIDATGWARNRTFTINNGPTQLRVQDEFLVPRNRIKWSNSNALLTEASSVNTEALYINFLSGYKPRAFLRIPNIKKVSLAMGNNIIRFFTANQRGRFGIVAMDFADATKASLIISTNFQPVTEREAQAIYVLNNPE</sequence>
<dbReference type="RefSeq" id="WP_089918063.1">
    <property type="nucleotide sequence ID" value="NZ_FOBB01000007.1"/>
</dbReference>
<evidence type="ECO:0000313" key="8">
    <source>
        <dbReference type="Proteomes" id="UP000198984"/>
    </source>
</evidence>
<dbReference type="GO" id="GO:0004436">
    <property type="term" value="F:phosphatidylinositol diacylglycerol-lyase activity"/>
    <property type="evidence" value="ECO:0007669"/>
    <property type="project" value="UniProtKB-EC"/>
</dbReference>
<keyword evidence="8" id="KW-1185">Reference proteome</keyword>
<dbReference type="PANTHER" id="PTHR13593">
    <property type="match status" value="1"/>
</dbReference>
<accession>A0A1H8CIL7</accession>
<dbReference type="AlphaFoldDB" id="A0A1H8CIL7"/>
<dbReference type="OrthoDB" id="7191982at2"/>
<dbReference type="EC" id="4.6.1.13" evidence="2"/>
<reference evidence="7 8" key="1">
    <citation type="submission" date="2016-10" db="EMBL/GenBank/DDBJ databases">
        <authorList>
            <person name="de Groot N.N."/>
        </authorList>
    </citation>
    <scope>NUCLEOTIDE SEQUENCE [LARGE SCALE GENOMIC DNA]</scope>
    <source>
        <strain evidence="7 8">DSM 21039</strain>
    </source>
</reference>
<dbReference type="GO" id="GO:0006629">
    <property type="term" value="P:lipid metabolic process"/>
    <property type="evidence" value="ECO:0007669"/>
    <property type="project" value="InterPro"/>
</dbReference>
<dbReference type="PANTHER" id="PTHR13593:SF148">
    <property type="entry name" value="PHOSPHATIDYLINOSITOL-SPECIFIC PHOSPHOLIPASE C X DOMAIN-CONTAINING PROTEIN"/>
    <property type="match status" value="1"/>
</dbReference>
<dbReference type="SUPFAM" id="SSF51695">
    <property type="entry name" value="PLC-like phosphodiesterases"/>
    <property type="match status" value="1"/>
</dbReference>
<organism evidence="7 8">
    <name type="scientific">Chitinophaga rupis</name>
    <dbReference type="NCBI Taxonomy" id="573321"/>
    <lineage>
        <taxon>Bacteria</taxon>
        <taxon>Pseudomonadati</taxon>
        <taxon>Bacteroidota</taxon>
        <taxon>Chitinophagia</taxon>
        <taxon>Chitinophagales</taxon>
        <taxon>Chitinophagaceae</taxon>
        <taxon>Chitinophaga</taxon>
    </lineage>
</organism>
<gene>
    <name evidence="7" type="ORF">SAMN04488505_107111</name>
</gene>